<evidence type="ECO:0000313" key="11">
    <source>
        <dbReference type="Proteomes" id="UP000000589"/>
    </source>
</evidence>
<dbReference type="InterPro" id="IPR052503">
    <property type="entry name" value="S100-fused_Epidermal_Struct"/>
</dbReference>
<feature type="compositionally biased region" description="Polar residues" evidence="7">
    <location>
        <begin position="248"/>
        <end position="258"/>
    </location>
</feature>
<dbReference type="InterPro" id="IPR001751">
    <property type="entry name" value="S100/CaBP7/8-like_CS"/>
</dbReference>
<dbReference type="Proteomes" id="UP000000589">
    <property type="component" value="Chromosome 3"/>
</dbReference>
<evidence type="ECO:0007829" key="12">
    <source>
        <dbReference type="PeptideAtlas" id="A0A0A6YXI5"/>
    </source>
</evidence>
<evidence type="ECO:0000313" key="10">
    <source>
        <dbReference type="MGI" id="MGI:95553"/>
    </source>
</evidence>
<dbReference type="HOGENOM" id="CLU_749151_0_0_1"/>
<reference evidence="9" key="5">
    <citation type="submission" date="2025-09" db="UniProtKB">
        <authorList>
            <consortium name="Ensembl"/>
        </authorList>
    </citation>
    <scope>IDENTIFICATION</scope>
    <source>
        <strain evidence="9">C57BL/6J</strain>
    </source>
</reference>
<dbReference type="Antibodypedia" id="3694">
    <property type="antibodies" value="564 antibodies from 34 providers"/>
</dbReference>
<feature type="domain" description="EF-hand" evidence="8">
    <location>
        <begin position="49"/>
        <end position="84"/>
    </location>
</feature>
<feature type="compositionally biased region" description="Basic and acidic residues" evidence="7">
    <location>
        <begin position="148"/>
        <end position="175"/>
    </location>
</feature>
<keyword evidence="4" id="KW-0677">Repeat</keyword>
<dbReference type="GO" id="GO:0046914">
    <property type="term" value="F:transition metal ion binding"/>
    <property type="evidence" value="ECO:0007669"/>
    <property type="project" value="InterPro"/>
</dbReference>
<dbReference type="CDD" id="cd00213">
    <property type="entry name" value="S-100"/>
    <property type="match status" value="1"/>
</dbReference>
<accession>A0A0A6YXI5</accession>
<evidence type="ECO:0000256" key="3">
    <source>
        <dbReference type="ARBA" id="ARBA00022723"/>
    </source>
</evidence>
<evidence type="ECO:0007829" key="13">
    <source>
        <dbReference type="ProteomicsDB" id="A0A0A6YXI5"/>
    </source>
</evidence>
<keyword evidence="3" id="KW-0479">Metal-binding</keyword>
<dbReference type="InterPro" id="IPR034325">
    <property type="entry name" value="S-100_dom"/>
</dbReference>
<keyword evidence="2" id="KW-0597">Phosphoprotein</keyword>
<evidence type="ECO:0000256" key="5">
    <source>
        <dbReference type="ARBA" id="ARBA00022837"/>
    </source>
</evidence>
<evidence type="ECO:0000259" key="8">
    <source>
        <dbReference type="PROSITE" id="PS50222"/>
    </source>
</evidence>
<dbReference type="STRING" id="10090.ENSMUSP00000142003"/>
<feature type="compositionally biased region" description="Polar residues" evidence="7">
    <location>
        <begin position="219"/>
        <end position="232"/>
    </location>
</feature>
<keyword evidence="12 13" id="KW-1267">Proteomics identification</keyword>
<comment type="subcellular location">
    <subcellularLocation>
        <location evidence="1">Cytoplasmic granule</location>
    </subcellularLocation>
</comment>
<evidence type="ECO:0000256" key="6">
    <source>
        <dbReference type="ARBA" id="ARBA00038258"/>
    </source>
</evidence>
<dbReference type="Ensembl" id="ENSMUST00000180308.3">
    <property type="protein sequence ID" value="ENSMUSP00000142003.2"/>
    <property type="gene ID" value="ENSMUSG00000102439.5"/>
</dbReference>
<dbReference type="SMART" id="SM01394">
    <property type="entry name" value="S_100"/>
    <property type="match status" value="1"/>
</dbReference>
<dbReference type="GeneTree" id="ENSGT00940000154467"/>
<dbReference type="SUPFAM" id="SSF47473">
    <property type="entry name" value="EF-hand"/>
    <property type="match status" value="1"/>
</dbReference>
<sequence>MSALLESITSMIEIFQQYSTSDKEEETLSKEELKELLEGQLQAVLKNPDDQDIAEVFMQMLDVDHDDKLDFAEYLLLVLKLAKAYYEASKNESFQTHGSNGRSKTDYKGLEEEGEEGNKQNLRRRHGGTDGKRKSDRTRSPNGKRGKRQESRCRSEGKDKHRREPEKHRHQQDSKRKQRHGSGSTERKDNRNKKNRQSKERNYDEIYDNGKYNEDWEASYNNCYYKTQNTTLDQREGNRRPRADSQKEPQSSHGQADNSDSEGGRQQSHSKPSPVRADQRRSRAGQAGSSKVSARSGSGGRGQSPDGSGRSSNRRDRPRQPSPSQSSDSQVHSGVQVEGRRGQSSSANRRAGSSSGS</sequence>
<protein>
    <submittedName>
        <fullName evidence="9">Filaggrin</fullName>
    </submittedName>
</protein>
<dbReference type="ExpressionAtlas" id="A0A0A6YXI5">
    <property type="expression patterns" value="differential"/>
</dbReference>
<dbReference type="OrthoDB" id="9909924at2759"/>
<dbReference type="AlphaFoldDB" id="A0A0A6YXI5"/>
<keyword evidence="11" id="KW-1185">Reference proteome</keyword>
<dbReference type="InterPro" id="IPR002048">
    <property type="entry name" value="EF_hand_dom"/>
</dbReference>
<dbReference type="PROSITE" id="PS50222">
    <property type="entry name" value="EF_HAND_2"/>
    <property type="match status" value="1"/>
</dbReference>
<evidence type="ECO:0000256" key="7">
    <source>
        <dbReference type="SAM" id="MobiDB-lite"/>
    </source>
</evidence>
<dbReference type="InterPro" id="IPR018247">
    <property type="entry name" value="EF_Hand_1_Ca_BS"/>
</dbReference>
<feature type="compositionally biased region" description="Polar residues" evidence="7">
    <location>
        <begin position="91"/>
        <end position="102"/>
    </location>
</feature>
<dbReference type="InterPro" id="IPR011992">
    <property type="entry name" value="EF-hand-dom_pair"/>
</dbReference>
<evidence type="ECO:0000256" key="2">
    <source>
        <dbReference type="ARBA" id="ARBA00022553"/>
    </source>
</evidence>
<proteinExistence type="evidence at protein level"/>
<reference evidence="9" key="4">
    <citation type="submission" date="2025-08" db="UniProtKB">
        <authorList>
            <consortium name="Ensembl"/>
        </authorList>
    </citation>
    <scope>IDENTIFICATION</scope>
    <source>
        <strain evidence="9">C57BL/6J</strain>
    </source>
</reference>
<dbReference type="PANTHER" id="PTHR22571">
    <property type="entry name" value="FILAGGRIN-RELATED"/>
    <property type="match status" value="1"/>
</dbReference>
<dbReference type="Pfam" id="PF01023">
    <property type="entry name" value="S_100"/>
    <property type="match status" value="1"/>
</dbReference>
<dbReference type="VEuPathDB" id="HostDB:ENSMUSG00000102439"/>
<organism evidence="9 11">
    <name type="scientific">Mus musculus</name>
    <name type="common">Mouse</name>
    <dbReference type="NCBI Taxonomy" id="10090"/>
    <lineage>
        <taxon>Eukaryota</taxon>
        <taxon>Metazoa</taxon>
        <taxon>Chordata</taxon>
        <taxon>Craniata</taxon>
        <taxon>Vertebrata</taxon>
        <taxon>Euteleostomi</taxon>
        <taxon>Mammalia</taxon>
        <taxon>Eutheria</taxon>
        <taxon>Euarchontoglires</taxon>
        <taxon>Glires</taxon>
        <taxon>Rodentia</taxon>
        <taxon>Myomorpha</taxon>
        <taxon>Muroidea</taxon>
        <taxon>Muridae</taxon>
        <taxon>Murinae</taxon>
        <taxon>Mus</taxon>
        <taxon>Mus</taxon>
    </lineage>
</organism>
<feature type="region of interest" description="Disordered" evidence="7">
    <location>
        <begin position="91"/>
        <end position="357"/>
    </location>
</feature>
<reference evidence="14" key="2">
    <citation type="journal article" date="2010" name="Cell">
        <title>A tissue-specific atlas of mouse protein phosphorylation and expression.</title>
        <authorList>
            <person name="Huttlin E.L."/>
            <person name="Jedrychowski M.P."/>
            <person name="Elias J.E."/>
            <person name="Goswami T."/>
            <person name="Rad R."/>
            <person name="Beausoleil S.A."/>
            <person name="Villen J."/>
            <person name="Haas W."/>
            <person name="Sowa M.E."/>
            <person name="Gygi S.P."/>
        </authorList>
    </citation>
    <scope>IDENTIFICATION BY MASS SPECTROMETRY [LARGE SCALE ANALYSIS]</scope>
</reference>
<dbReference type="PANTHER" id="PTHR22571:SF51">
    <property type="entry name" value="FILAGGRIN"/>
    <property type="match status" value="1"/>
</dbReference>
<name>A0A0A6YXI5_MOUSE</name>
<evidence type="ECO:0000313" key="9">
    <source>
        <dbReference type="Ensembl" id="ENSMUSP00000142003.2"/>
    </source>
</evidence>
<dbReference type="Bgee" id="ENSMUSG00000102439">
    <property type="expression patterns" value="Expressed in lip and 33 other cell types or tissues"/>
</dbReference>
<dbReference type="PROSITE" id="PS00018">
    <property type="entry name" value="EF_HAND_1"/>
    <property type="match status" value="1"/>
</dbReference>
<evidence type="ECO:0000256" key="4">
    <source>
        <dbReference type="ARBA" id="ARBA00022737"/>
    </source>
</evidence>
<dbReference type="MGI" id="MGI:95553">
    <property type="gene designation" value="Flg"/>
</dbReference>
<evidence type="ECO:0007829" key="14">
    <source>
        <dbReference type="PubMed" id="21183079"/>
    </source>
</evidence>
<dbReference type="Gene3D" id="1.10.238.10">
    <property type="entry name" value="EF-hand"/>
    <property type="match status" value="1"/>
</dbReference>
<dbReference type="SMR" id="A0A0A6YXI5"/>
<dbReference type="PROSITE" id="PS00303">
    <property type="entry name" value="S100_CABP"/>
    <property type="match status" value="1"/>
</dbReference>
<dbReference type="InterPro" id="IPR013787">
    <property type="entry name" value="S100_Ca-bd_sub"/>
</dbReference>
<gene>
    <name evidence="9 10" type="primary">Flg</name>
</gene>
<dbReference type="AGR" id="MGI:95553"/>
<reference evidence="9 11" key="3">
    <citation type="journal article" date="2011" name="PLoS Biol.">
        <title>Modernizing reference genome assemblies.</title>
        <authorList>
            <person name="Church D.M."/>
            <person name="Schneider V.A."/>
            <person name="Graves T."/>
            <person name="Auger K."/>
            <person name="Cunningham F."/>
            <person name="Bouk N."/>
            <person name="Chen H.C."/>
            <person name="Agarwala R."/>
            <person name="McLaren W.M."/>
            <person name="Ritchie G.R."/>
            <person name="Albracht D."/>
            <person name="Kremitzki M."/>
            <person name="Rock S."/>
            <person name="Kotkiewicz H."/>
            <person name="Kremitzki C."/>
            <person name="Wollam A."/>
            <person name="Trani L."/>
            <person name="Fulton L."/>
            <person name="Fulton R."/>
            <person name="Matthews L."/>
            <person name="Whitehead S."/>
            <person name="Chow W."/>
            <person name="Torrance J."/>
            <person name="Dunn M."/>
            <person name="Harden G."/>
            <person name="Threadgold G."/>
            <person name="Wood J."/>
            <person name="Collins J."/>
            <person name="Heath P."/>
            <person name="Griffiths G."/>
            <person name="Pelan S."/>
            <person name="Grafham D."/>
            <person name="Eichler E.E."/>
            <person name="Weinstock G."/>
            <person name="Mardis E.R."/>
            <person name="Wilson R.K."/>
            <person name="Howe K."/>
            <person name="Flicek P."/>
            <person name="Hubbard T."/>
        </authorList>
    </citation>
    <scope>NUCLEOTIDE SEQUENCE [LARGE SCALE GENOMIC DNA]</scope>
    <source>
        <strain evidence="9 11">C57BL/6J</strain>
    </source>
</reference>
<comment type="similarity">
    <text evidence="6">Belongs to the S100-fused protein family.</text>
</comment>
<reference evidence="9 11" key="1">
    <citation type="journal article" date="2009" name="PLoS Biol.">
        <title>Lineage-specific biology revealed by a finished genome assembly of the mouse.</title>
        <authorList>
            <consortium name="Mouse Genome Sequencing Consortium"/>
            <person name="Church D.M."/>
            <person name="Goodstadt L."/>
            <person name="Hillier L.W."/>
            <person name="Zody M.C."/>
            <person name="Goldstein S."/>
            <person name="She X."/>
            <person name="Bult C.J."/>
            <person name="Agarwala R."/>
            <person name="Cherry J.L."/>
            <person name="DiCuccio M."/>
            <person name="Hlavina W."/>
            <person name="Kapustin Y."/>
            <person name="Meric P."/>
            <person name="Maglott D."/>
            <person name="Birtle Z."/>
            <person name="Marques A.C."/>
            <person name="Graves T."/>
            <person name="Zhou S."/>
            <person name="Teague B."/>
            <person name="Potamousis K."/>
            <person name="Churas C."/>
            <person name="Place M."/>
            <person name="Herschleb J."/>
            <person name="Runnheim R."/>
            <person name="Forrest D."/>
            <person name="Amos-Landgraf J."/>
            <person name="Schwartz D.C."/>
            <person name="Cheng Z."/>
            <person name="Lindblad-Toh K."/>
            <person name="Eichler E.E."/>
            <person name="Ponting C.P."/>
        </authorList>
    </citation>
    <scope>NUCLEOTIDE SEQUENCE [LARGE SCALE GENOMIC DNA]</scope>
    <source>
        <strain evidence="9 11">C57BL/6J</strain>
    </source>
</reference>
<dbReference type="ProteomicsDB" id="339420"/>
<feature type="compositionally biased region" description="Basic and acidic residues" evidence="7">
    <location>
        <begin position="127"/>
        <end position="139"/>
    </location>
</feature>
<keyword evidence="5" id="KW-0106">Calcium</keyword>
<dbReference type="GO" id="GO:0005509">
    <property type="term" value="F:calcium ion binding"/>
    <property type="evidence" value="ECO:0007669"/>
    <property type="project" value="InterPro"/>
</dbReference>
<feature type="compositionally biased region" description="Low complexity" evidence="7">
    <location>
        <begin position="322"/>
        <end position="357"/>
    </location>
</feature>
<evidence type="ECO:0000256" key="1">
    <source>
        <dbReference type="ARBA" id="ARBA00004463"/>
    </source>
</evidence>
<feature type="compositionally biased region" description="Basic and acidic residues" evidence="7">
    <location>
        <begin position="233"/>
        <end position="247"/>
    </location>
</feature>